<evidence type="ECO:0000313" key="2">
    <source>
        <dbReference type="EMBL" id="SDL26158.1"/>
    </source>
</evidence>
<reference evidence="2 3" key="1">
    <citation type="submission" date="2016-10" db="EMBL/GenBank/DDBJ databases">
        <authorList>
            <person name="de Groot N.N."/>
        </authorList>
    </citation>
    <scope>NUCLEOTIDE SEQUENCE [LARGE SCALE GENOMIC DNA]</scope>
    <source>
        <strain evidence="2 3">DSM 17813</strain>
    </source>
</reference>
<feature type="region of interest" description="Disordered" evidence="1">
    <location>
        <begin position="29"/>
        <end position="50"/>
    </location>
</feature>
<sequence length="201" mass="21077">MPSPLGTVTFIARYARMADASVFQVSRPTAAPAVGSDHSPERRYSANNKRDISAPTDRVTLSAEAEAIRALQVRDRQVRAHEAAHAAIGGAHAGHPTYTLEQGPDGSTYAVAGEVSIDTSRIPGDPQATLEKAEIVRRAALAPLDPSPADRAIAAKATQMAGQARRDLIAGEDSPGAFTLAPQDSSVDRRPPRGGLLNVLA</sequence>
<feature type="region of interest" description="Disordered" evidence="1">
    <location>
        <begin position="171"/>
        <end position="201"/>
    </location>
</feature>
<feature type="compositionally biased region" description="Basic and acidic residues" evidence="1">
    <location>
        <begin position="38"/>
        <end position="50"/>
    </location>
</feature>
<protein>
    <submittedName>
        <fullName evidence="2">SprA-related family protein</fullName>
    </submittedName>
</protein>
<dbReference type="Proteomes" id="UP000182146">
    <property type="component" value="Unassembled WGS sequence"/>
</dbReference>
<accession>A0A1G9ILL7</accession>
<proteinExistence type="predicted"/>
<dbReference type="EMBL" id="FNGU01000001">
    <property type="protein sequence ID" value="SDL26158.1"/>
    <property type="molecule type" value="Genomic_DNA"/>
</dbReference>
<gene>
    <name evidence="2" type="ORF">SAMN05660860_00177</name>
</gene>
<organism evidence="2 3">
    <name type="scientific">Geoalkalibacter ferrihydriticus</name>
    <dbReference type="NCBI Taxonomy" id="392333"/>
    <lineage>
        <taxon>Bacteria</taxon>
        <taxon>Pseudomonadati</taxon>
        <taxon>Thermodesulfobacteriota</taxon>
        <taxon>Desulfuromonadia</taxon>
        <taxon>Desulfuromonadales</taxon>
        <taxon>Geoalkalibacteraceae</taxon>
        <taxon>Geoalkalibacter</taxon>
    </lineage>
</organism>
<dbReference type="Pfam" id="PF12118">
    <property type="entry name" value="SprA-related"/>
    <property type="match status" value="1"/>
</dbReference>
<dbReference type="AlphaFoldDB" id="A0A1G9ILL7"/>
<dbReference type="RefSeq" id="WP_052446316.1">
    <property type="nucleotide sequence ID" value="NZ_FNGU01000001.1"/>
</dbReference>
<evidence type="ECO:0000256" key="1">
    <source>
        <dbReference type="SAM" id="MobiDB-lite"/>
    </source>
</evidence>
<dbReference type="InterPro" id="IPR021973">
    <property type="entry name" value="SprA-related"/>
</dbReference>
<dbReference type="STRING" id="392333.SAMN05660860_00177"/>
<name>A0A1G9ILL7_9BACT</name>
<evidence type="ECO:0000313" key="3">
    <source>
        <dbReference type="Proteomes" id="UP000182146"/>
    </source>
</evidence>